<dbReference type="CDD" id="cd00090">
    <property type="entry name" value="HTH_ARSR"/>
    <property type="match status" value="1"/>
</dbReference>
<sequence>MLSLHETTILSETFRLMGDPTRLRILHFCLTGPHAVGDIAQNLALSPSLVSHHLRLLRGARLVKRERRSRQIFYTVADHHVTTMLLDMVNHIGESQEEEE</sequence>
<dbReference type="InterPro" id="IPR036388">
    <property type="entry name" value="WH-like_DNA-bd_sf"/>
</dbReference>
<dbReference type="PANTHER" id="PTHR43132">
    <property type="entry name" value="ARSENICAL RESISTANCE OPERON REPRESSOR ARSR-RELATED"/>
    <property type="match status" value="1"/>
</dbReference>
<organism evidence="5 6">
    <name type="scientific">Symbiopectobacterium purcellii</name>
    <dbReference type="NCBI Taxonomy" id="2871826"/>
    <lineage>
        <taxon>Bacteria</taxon>
        <taxon>Pseudomonadati</taxon>
        <taxon>Pseudomonadota</taxon>
        <taxon>Gammaproteobacteria</taxon>
        <taxon>Enterobacterales</taxon>
        <taxon>Enterobacteriaceae</taxon>
    </lineage>
</organism>
<dbReference type="SUPFAM" id="SSF46785">
    <property type="entry name" value="Winged helix' DNA-binding domain"/>
    <property type="match status" value="1"/>
</dbReference>
<evidence type="ECO:0000256" key="3">
    <source>
        <dbReference type="ARBA" id="ARBA00023163"/>
    </source>
</evidence>
<dbReference type="PANTHER" id="PTHR43132:SF6">
    <property type="entry name" value="HTH-TYPE TRANSCRIPTIONAL REPRESSOR CZRA"/>
    <property type="match status" value="1"/>
</dbReference>
<evidence type="ECO:0000313" key="6">
    <source>
        <dbReference type="Proteomes" id="UP000825886"/>
    </source>
</evidence>
<dbReference type="PRINTS" id="PR00778">
    <property type="entry name" value="HTHARSR"/>
</dbReference>
<feature type="domain" description="HTH arsR-type" evidence="4">
    <location>
        <begin position="2"/>
        <end position="96"/>
    </location>
</feature>
<accession>A0ABX9ASI1</accession>
<keyword evidence="6" id="KW-1185">Reference proteome</keyword>
<evidence type="ECO:0000256" key="2">
    <source>
        <dbReference type="ARBA" id="ARBA00023125"/>
    </source>
</evidence>
<keyword evidence="3" id="KW-0804">Transcription</keyword>
<dbReference type="PROSITE" id="PS50987">
    <property type="entry name" value="HTH_ARSR_2"/>
    <property type="match status" value="1"/>
</dbReference>
<keyword evidence="2" id="KW-0238">DNA-binding</keyword>
<dbReference type="InterPro" id="IPR036390">
    <property type="entry name" value="WH_DNA-bd_sf"/>
</dbReference>
<dbReference type="SMART" id="SM00418">
    <property type="entry name" value="HTH_ARSR"/>
    <property type="match status" value="1"/>
</dbReference>
<evidence type="ECO:0000259" key="4">
    <source>
        <dbReference type="PROSITE" id="PS50987"/>
    </source>
</evidence>
<dbReference type="Proteomes" id="UP000825886">
    <property type="component" value="Chromosome"/>
</dbReference>
<dbReference type="EMBL" id="CP081864">
    <property type="protein sequence ID" value="QZN97947.1"/>
    <property type="molecule type" value="Genomic_DNA"/>
</dbReference>
<reference evidence="5 6" key="1">
    <citation type="submission" date="2021-08" db="EMBL/GenBank/DDBJ databases">
        <title>Culture and genomic analysis of Symbiopectobacterium purcellii sp. nov. gen. nov., isolated from the leafhopper Empoasca decipiens.</title>
        <authorList>
            <person name="Nadal-Jimenez P."/>
            <person name="Siozios S."/>
            <person name="Halliday N."/>
            <person name="Camara M."/>
            <person name="Hurst G.D.D."/>
        </authorList>
    </citation>
    <scope>NUCLEOTIDE SEQUENCE [LARGE SCALE GENOMIC DNA]</scope>
    <source>
        <strain evidence="5 6">SyEd1</strain>
    </source>
</reference>
<dbReference type="Gene3D" id="1.10.10.10">
    <property type="entry name" value="Winged helix-like DNA-binding domain superfamily/Winged helix DNA-binding domain"/>
    <property type="match status" value="1"/>
</dbReference>
<dbReference type="NCBIfam" id="NF033788">
    <property type="entry name" value="HTH_metalloreg"/>
    <property type="match status" value="1"/>
</dbReference>
<dbReference type="InterPro" id="IPR011991">
    <property type="entry name" value="ArsR-like_HTH"/>
</dbReference>
<name>A0ABX9ASI1_9ENTR</name>
<evidence type="ECO:0000313" key="5">
    <source>
        <dbReference type="EMBL" id="QZN97947.1"/>
    </source>
</evidence>
<dbReference type="InterPro" id="IPR051011">
    <property type="entry name" value="Metal_resp_trans_reg"/>
</dbReference>
<dbReference type="Pfam" id="PF01022">
    <property type="entry name" value="HTH_5"/>
    <property type="match status" value="1"/>
</dbReference>
<gene>
    <name evidence="5" type="ORF">K6K13_05145</name>
</gene>
<proteinExistence type="predicted"/>
<dbReference type="InterPro" id="IPR001845">
    <property type="entry name" value="HTH_ArsR_DNA-bd_dom"/>
</dbReference>
<protein>
    <submittedName>
        <fullName evidence="5">Metalloregulator ArsR/SmtB family transcription factor</fullName>
    </submittedName>
</protein>
<evidence type="ECO:0000256" key="1">
    <source>
        <dbReference type="ARBA" id="ARBA00023015"/>
    </source>
</evidence>
<keyword evidence="1" id="KW-0805">Transcription regulation</keyword>